<gene>
    <name evidence="1" type="ORF">BDV23DRAFT_151126</name>
</gene>
<dbReference type="EMBL" id="ML735237">
    <property type="protein sequence ID" value="KAE8392388.1"/>
    <property type="molecule type" value="Genomic_DNA"/>
</dbReference>
<evidence type="ECO:0000313" key="1">
    <source>
        <dbReference type="EMBL" id="KAE8392388.1"/>
    </source>
</evidence>
<dbReference type="Proteomes" id="UP000326877">
    <property type="component" value="Unassembled WGS sequence"/>
</dbReference>
<dbReference type="OrthoDB" id="2687876at2759"/>
<protein>
    <submittedName>
        <fullName evidence="1">Uncharacterized protein</fullName>
    </submittedName>
</protein>
<organism evidence="1">
    <name type="scientific">Petromyces alliaceus</name>
    <name type="common">Aspergillus alliaceus</name>
    <dbReference type="NCBI Taxonomy" id="209559"/>
    <lineage>
        <taxon>Eukaryota</taxon>
        <taxon>Fungi</taxon>
        <taxon>Dikarya</taxon>
        <taxon>Ascomycota</taxon>
        <taxon>Pezizomycotina</taxon>
        <taxon>Eurotiomycetes</taxon>
        <taxon>Eurotiomycetidae</taxon>
        <taxon>Eurotiales</taxon>
        <taxon>Aspergillaceae</taxon>
        <taxon>Aspergillus</taxon>
        <taxon>Aspergillus subgen. Circumdati</taxon>
    </lineage>
</organism>
<dbReference type="AlphaFoldDB" id="A0A5N7CF12"/>
<name>A0A5N7CF12_PETAA</name>
<reference evidence="1" key="1">
    <citation type="submission" date="2019-04" db="EMBL/GenBank/DDBJ databases">
        <title>Friends and foes A comparative genomics studyof 23 Aspergillus species from section Flavi.</title>
        <authorList>
            <consortium name="DOE Joint Genome Institute"/>
            <person name="Kjaerbolling I."/>
            <person name="Vesth T."/>
            <person name="Frisvad J.C."/>
            <person name="Nybo J.L."/>
            <person name="Theobald S."/>
            <person name="Kildgaard S."/>
            <person name="Isbrandt T."/>
            <person name="Kuo A."/>
            <person name="Sato A."/>
            <person name="Lyhne E.K."/>
            <person name="Kogle M.E."/>
            <person name="Wiebenga A."/>
            <person name="Kun R.S."/>
            <person name="Lubbers R.J."/>
            <person name="Makela M.R."/>
            <person name="Barry K."/>
            <person name="Chovatia M."/>
            <person name="Clum A."/>
            <person name="Daum C."/>
            <person name="Haridas S."/>
            <person name="He G."/>
            <person name="LaButti K."/>
            <person name="Lipzen A."/>
            <person name="Mondo S."/>
            <person name="Riley R."/>
            <person name="Salamov A."/>
            <person name="Simmons B.A."/>
            <person name="Magnuson J.K."/>
            <person name="Henrissat B."/>
            <person name="Mortensen U.H."/>
            <person name="Larsen T.O."/>
            <person name="Devries R.P."/>
            <person name="Grigoriev I.V."/>
            <person name="Machida M."/>
            <person name="Baker S.E."/>
            <person name="Andersen M.R."/>
        </authorList>
    </citation>
    <scope>NUCLEOTIDE SEQUENCE [LARGE SCALE GENOMIC DNA]</scope>
    <source>
        <strain evidence="1">IBT 14317</strain>
    </source>
</reference>
<proteinExistence type="predicted"/>
<sequence length="71" mass="8118">MPSSFDGGKRHFVIPRPSHLRLLSRTYGPDAIRELSKLEEWYDTWDTLTVHKDEAGSAENVMYTGHTALQT</sequence>
<accession>A0A5N7CF12</accession>